<keyword evidence="5" id="KW-1185">Reference proteome</keyword>
<comment type="caution">
    <text evidence="4">The sequence shown here is derived from an EMBL/GenBank/DDBJ whole genome shotgun (WGS) entry which is preliminary data.</text>
</comment>
<evidence type="ECO:0000313" key="5">
    <source>
        <dbReference type="Proteomes" id="UP000287447"/>
    </source>
</evidence>
<dbReference type="InterPro" id="IPR050832">
    <property type="entry name" value="Bact_Acetyltransf"/>
</dbReference>
<reference evidence="5" key="1">
    <citation type="submission" date="2019-01" db="EMBL/GenBank/DDBJ databases">
        <title>Gri0909 isolated from a small marine red alga.</title>
        <authorList>
            <person name="Kim J."/>
            <person name="Jeong S.E."/>
            <person name="Jeon C.O."/>
        </authorList>
    </citation>
    <scope>NUCLEOTIDE SEQUENCE [LARGE SCALE GENOMIC DNA]</scope>
    <source>
        <strain evidence="5">Gri0909</strain>
    </source>
</reference>
<dbReference type="SUPFAM" id="SSF55729">
    <property type="entry name" value="Acyl-CoA N-acyltransferases (Nat)"/>
    <property type="match status" value="1"/>
</dbReference>
<accession>A0A437QYU2</accession>
<dbReference type="GO" id="GO:0016747">
    <property type="term" value="F:acyltransferase activity, transferring groups other than amino-acyl groups"/>
    <property type="evidence" value="ECO:0007669"/>
    <property type="project" value="InterPro"/>
</dbReference>
<dbReference type="CDD" id="cd04301">
    <property type="entry name" value="NAT_SF"/>
    <property type="match status" value="1"/>
</dbReference>
<dbReference type="InterPro" id="IPR016181">
    <property type="entry name" value="Acyl_CoA_acyltransferase"/>
</dbReference>
<dbReference type="InterPro" id="IPR000182">
    <property type="entry name" value="GNAT_dom"/>
</dbReference>
<evidence type="ECO:0000256" key="2">
    <source>
        <dbReference type="ARBA" id="ARBA00023315"/>
    </source>
</evidence>
<dbReference type="PROSITE" id="PS51186">
    <property type="entry name" value="GNAT"/>
    <property type="match status" value="1"/>
</dbReference>
<keyword evidence="1 4" id="KW-0808">Transferase</keyword>
<dbReference type="Proteomes" id="UP000287447">
    <property type="component" value="Unassembled WGS sequence"/>
</dbReference>
<keyword evidence="2" id="KW-0012">Acyltransferase</keyword>
<dbReference type="Gene3D" id="3.40.630.30">
    <property type="match status" value="1"/>
</dbReference>
<feature type="domain" description="N-acetyltransferase" evidence="3">
    <location>
        <begin position="1"/>
        <end position="168"/>
    </location>
</feature>
<protein>
    <submittedName>
        <fullName evidence="4">GNAT family N-acetyltransferase</fullName>
    </submittedName>
</protein>
<evidence type="ECO:0000256" key="1">
    <source>
        <dbReference type="ARBA" id="ARBA00022679"/>
    </source>
</evidence>
<dbReference type="PANTHER" id="PTHR43877">
    <property type="entry name" value="AMINOALKYLPHOSPHONATE N-ACETYLTRANSFERASE-RELATED-RELATED"/>
    <property type="match status" value="1"/>
</dbReference>
<evidence type="ECO:0000313" key="4">
    <source>
        <dbReference type="EMBL" id="RVU39682.1"/>
    </source>
</evidence>
<sequence>MTAEDIDRELSEFGALLHAVVHDGASIGFVLPFSETDARQFWTERVRPDLAGGTRDLFVAWTGNRIAGSVQLFHGTPANQPHRADVNKLMVHPSYRRRGIAKTLMTALERKAKAMGRSLITLDTRTGDTAEPLYTALGYRTVGVIPNFCRDTVDANRLDPTTIMYKEI</sequence>
<gene>
    <name evidence="4" type="ORF">EOI86_00255</name>
</gene>
<dbReference type="EMBL" id="SADE01000001">
    <property type="protein sequence ID" value="RVU39682.1"/>
    <property type="molecule type" value="Genomic_DNA"/>
</dbReference>
<evidence type="ECO:0000259" key="3">
    <source>
        <dbReference type="PROSITE" id="PS51186"/>
    </source>
</evidence>
<organism evidence="4 5">
    <name type="scientific">Hwanghaeella grinnelliae</name>
    <dbReference type="NCBI Taxonomy" id="2500179"/>
    <lineage>
        <taxon>Bacteria</taxon>
        <taxon>Pseudomonadati</taxon>
        <taxon>Pseudomonadota</taxon>
        <taxon>Alphaproteobacteria</taxon>
        <taxon>Rhodospirillales</taxon>
        <taxon>Rhodospirillaceae</taxon>
        <taxon>Hwanghaeella</taxon>
    </lineage>
</organism>
<dbReference type="Pfam" id="PF00583">
    <property type="entry name" value="Acetyltransf_1"/>
    <property type="match status" value="1"/>
</dbReference>
<dbReference type="AlphaFoldDB" id="A0A437QYU2"/>
<name>A0A437QYU2_9PROT</name>
<proteinExistence type="predicted"/>
<dbReference type="OrthoDB" id="3389160at2"/>